<reference evidence="2" key="1">
    <citation type="submission" date="2020-11" db="EMBL/GenBank/DDBJ databases">
        <title>Gallus gallus (Chicken) genome, bGalGal1, GRCg7b, maternal haplotype autosomes + Z &amp; W.</title>
        <authorList>
            <person name="Warren W."/>
            <person name="Formenti G."/>
            <person name="Fedrigo O."/>
            <person name="Haase B."/>
            <person name="Mountcastle J."/>
            <person name="Balacco J."/>
            <person name="Tracey A."/>
            <person name="Schneider V."/>
            <person name="Okimoto R."/>
            <person name="Cheng H."/>
            <person name="Hawken R."/>
            <person name="Howe K."/>
            <person name="Jarvis E.D."/>
        </authorList>
    </citation>
    <scope>NUCLEOTIDE SEQUENCE [LARGE SCALE GENOMIC DNA]</scope>
    <source>
        <strain evidence="2">Broiler</strain>
    </source>
</reference>
<dbReference type="Ensembl" id="ENSGALT00010039625.1">
    <property type="protein sequence ID" value="ENSGALP00010022884.1"/>
    <property type="gene ID" value="ENSGALG00010016450.1"/>
</dbReference>
<feature type="compositionally biased region" description="Basic and acidic residues" evidence="1">
    <location>
        <begin position="39"/>
        <end position="48"/>
    </location>
</feature>
<evidence type="ECO:0008006" key="4">
    <source>
        <dbReference type="Google" id="ProtNLM"/>
    </source>
</evidence>
<dbReference type="AlphaFoldDB" id="A0A8V0YW94"/>
<feature type="compositionally biased region" description="Basic residues" evidence="1">
    <location>
        <begin position="223"/>
        <end position="237"/>
    </location>
</feature>
<feature type="region of interest" description="Disordered" evidence="1">
    <location>
        <begin position="1"/>
        <end position="48"/>
    </location>
</feature>
<proteinExistence type="predicted"/>
<keyword evidence="3" id="KW-1185">Reference proteome</keyword>
<feature type="region of interest" description="Disordered" evidence="1">
    <location>
        <begin position="107"/>
        <end position="237"/>
    </location>
</feature>
<sequence>MAPAAQDGPSDFSFKTLEQASASPRAKNAVAALQATTRETPDLSRGDKACGATVKALASESPTKSVVSPPKFVFQSESVKSVFSNEKTFPFGNTAAPGSLFGASFNPAIKSSDGISSRRKAEEKHLGVAEPPKSRSARQDSKAANMAPAARGGPSNFSFKIPEQGSPVKQEYARECVTALETEPSEEKAEGETPQVPSTSACGVSSNAEDASPEGSQKEVKTERKKVRVKSLRKFRQ</sequence>
<evidence type="ECO:0000313" key="2">
    <source>
        <dbReference type="Ensembl" id="ENSGALP00010022884.1"/>
    </source>
</evidence>
<feature type="compositionally biased region" description="Polar residues" evidence="1">
    <location>
        <begin position="195"/>
        <end position="209"/>
    </location>
</feature>
<evidence type="ECO:0000313" key="3">
    <source>
        <dbReference type="Proteomes" id="UP000000539"/>
    </source>
</evidence>
<reference evidence="2" key="2">
    <citation type="submission" date="2025-08" db="UniProtKB">
        <authorList>
            <consortium name="Ensembl"/>
        </authorList>
    </citation>
    <scope>IDENTIFICATION</scope>
    <source>
        <strain evidence="2">broiler</strain>
    </source>
</reference>
<reference evidence="2" key="3">
    <citation type="submission" date="2025-09" db="UniProtKB">
        <authorList>
            <consortium name="Ensembl"/>
        </authorList>
    </citation>
    <scope>IDENTIFICATION</scope>
    <source>
        <strain evidence="2">broiler</strain>
    </source>
</reference>
<organism evidence="2 3">
    <name type="scientific">Gallus gallus</name>
    <name type="common">Chicken</name>
    <dbReference type="NCBI Taxonomy" id="9031"/>
    <lineage>
        <taxon>Eukaryota</taxon>
        <taxon>Metazoa</taxon>
        <taxon>Chordata</taxon>
        <taxon>Craniata</taxon>
        <taxon>Vertebrata</taxon>
        <taxon>Euteleostomi</taxon>
        <taxon>Archelosauria</taxon>
        <taxon>Archosauria</taxon>
        <taxon>Dinosauria</taxon>
        <taxon>Saurischia</taxon>
        <taxon>Theropoda</taxon>
        <taxon>Coelurosauria</taxon>
        <taxon>Aves</taxon>
        <taxon>Neognathae</taxon>
        <taxon>Galloanserae</taxon>
        <taxon>Galliformes</taxon>
        <taxon>Phasianidae</taxon>
        <taxon>Phasianinae</taxon>
        <taxon>Gallus</taxon>
    </lineage>
</organism>
<dbReference type="GeneTree" id="ENSGT00940000154389"/>
<accession>A0A8V0YW94</accession>
<evidence type="ECO:0000256" key="1">
    <source>
        <dbReference type="SAM" id="MobiDB-lite"/>
    </source>
</evidence>
<protein>
    <recommendedName>
        <fullName evidence="4">RanBD1 domain-containing protein</fullName>
    </recommendedName>
</protein>
<dbReference type="Proteomes" id="UP000000539">
    <property type="component" value="Chromosome 1"/>
</dbReference>
<name>A0A8V0YW94_CHICK</name>